<sequence length="92" mass="10485">MSLSITRSKLIHTIPDDDDFLNGEDGTDITPSFEMVAVKKEKDDIEIPPDPQVVDDEDDEINLKLMRKRVTQKNKRTETMKQGEKGSPARKN</sequence>
<evidence type="ECO:0000256" key="1">
    <source>
        <dbReference type="SAM" id="MobiDB-lite"/>
    </source>
</evidence>
<comment type="caution">
    <text evidence="2">The sequence shown here is derived from an EMBL/GenBank/DDBJ whole genome shotgun (WGS) entry which is preliminary data.</text>
</comment>
<dbReference type="Proteomes" id="UP000554482">
    <property type="component" value="Unassembled WGS sequence"/>
</dbReference>
<proteinExistence type="predicted"/>
<dbReference type="AlphaFoldDB" id="A0A7J6UUQ8"/>
<name>A0A7J6UUQ8_THATH</name>
<gene>
    <name evidence="2" type="ORF">FRX31_034079</name>
</gene>
<reference evidence="2 3" key="1">
    <citation type="submission" date="2020-06" db="EMBL/GenBank/DDBJ databases">
        <title>Transcriptomic and genomic resources for Thalictrum thalictroides and T. hernandezii: Facilitating candidate gene discovery in an emerging model plant lineage.</title>
        <authorList>
            <person name="Arias T."/>
            <person name="Riano-Pachon D.M."/>
            <person name="Di Stilio V.S."/>
        </authorList>
    </citation>
    <scope>NUCLEOTIDE SEQUENCE [LARGE SCALE GENOMIC DNA]</scope>
    <source>
        <strain evidence="3">cv. WT478/WT964</strain>
        <tissue evidence="2">Leaves</tissue>
    </source>
</reference>
<protein>
    <submittedName>
        <fullName evidence="2">Uncharacterized protein</fullName>
    </submittedName>
</protein>
<feature type="region of interest" description="Disordered" evidence="1">
    <location>
        <begin position="69"/>
        <end position="92"/>
    </location>
</feature>
<dbReference type="EMBL" id="JABWDY010042880">
    <property type="protein sequence ID" value="KAF5176334.1"/>
    <property type="molecule type" value="Genomic_DNA"/>
</dbReference>
<keyword evidence="3" id="KW-1185">Reference proteome</keyword>
<evidence type="ECO:0000313" key="2">
    <source>
        <dbReference type="EMBL" id="KAF5176334.1"/>
    </source>
</evidence>
<evidence type="ECO:0000313" key="3">
    <source>
        <dbReference type="Proteomes" id="UP000554482"/>
    </source>
</evidence>
<accession>A0A7J6UUQ8</accession>
<feature type="compositionally biased region" description="Basic and acidic residues" evidence="1">
    <location>
        <begin position="75"/>
        <end position="84"/>
    </location>
</feature>
<organism evidence="2 3">
    <name type="scientific">Thalictrum thalictroides</name>
    <name type="common">Rue-anemone</name>
    <name type="synonym">Anemone thalictroides</name>
    <dbReference type="NCBI Taxonomy" id="46969"/>
    <lineage>
        <taxon>Eukaryota</taxon>
        <taxon>Viridiplantae</taxon>
        <taxon>Streptophyta</taxon>
        <taxon>Embryophyta</taxon>
        <taxon>Tracheophyta</taxon>
        <taxon>Spermatophyta</taxon>
        <taxon>Magnoliopsida</taxon>
        <taxon>Ranunculales</taxon>
        <taxon>Ranunculaceae</taxon>
        <taxon>Thalictroideae</taxon>
        <taxon>Thalictrum</taxon>
    </lineage>
</organism>